<name>A0A5A7R4V2_STRAF</name>
<sequence length="145" mass="15858">MVSPRYRPLRPSALNMLLITSTGPLQIDFDELDWAEEKALYCACAYAAKGYPSVGRRLVFGALVDCSGEYGVETNLESNRSQWRRHAPVKGQEAIGGHKAAEDLQSRPFAAVLLPHPKRVQRVPGDYSGGAAESPGYELFPPAAR</sequence>
<reference evidence="3" key="1">
    <citation type="journal article" date="2019" name="Curr. Biol.">
        <title>Genome Sequence of Striga asiatica Provides Insight into the Evolution of Plant Parasitism.</title>
        <authorList>
            <person name="Yoshida S."/>
            <person name="Kim S."/>
            <person name="Wafula E.K."/>
            <person name="Tanskanen J."/>
            <person name="Kim Y.M."/>
            <person name="Honaas L."/>
            <person name="Yang Z."/>
            <person name="Spallek T."/>
            <person name="Conn C.E."/>
            <person name="Ichihashi Y."/>
            <person name="Cheong K."/>
            <person name="Cui S."/>
            <person name="Der J.P."/>
            <person name="Gundlach H."/>
            <person name="Jiao Y."/>
            <person name="Hori C."/>
            <person name="Ishida J.K."/>
            <person name="Kasahara H."/>
            <person name="Kiba T."/>
            <person name="Kim M.S."/>
            <person name="Koo N."/>
            <person name="Laohavisit A."/>
            <person name="Lee Y.H."/>
            <person name="Lumba S."/>
            <person name="McCourt P."/>
            <person name="Mortimer J.C."/>
            <person name="Mutuku J.M."/>
            <person name="Nomura T."/>
            <person name="Sasaki-Sekimoto Y."/>
            <person name="Seto Y."/>
            <person name="Wang Y."/>
            <person name="Wakatake T."/>
            <person name="Sakakibara H."/>
            <person name="Demura T."/>
            <person name="Yamaguchi S."/>
            <person name="Yoneyama K."/>
            <person name="Manabe R.I."/>
            <person name="Nelson D.C."/>
            <person name="Schulman A.H."/>
            <person name="Timko M.P."/>
            <person name="dePamphilis C.W."/>
            <person name="Choi D."/>
            <person name="Shirasu K."/>
        </authorList>
    </citation>
    <scope>NUCLEOTIDE SEQUENCE [LARGE SCALE GENOMIC DNA]</scope>
    <source>
        <strain evidence="3">cv. UVA1</strain>
    </source>
</reference>
<gene>
    <name evidence="2" type="ORF">STAS_29869</name>
</gene>
<accession>A0A5A7R4V2</accession>
<evidence type="ECO:0000256" key="1">
    <source>
        <dbReference type="SAM" id="MobiDB-lite"/>
    </source>
</evidence>
<keyword evidence="3" id="KW-1185">Reference proteome</keyword>
<comment type="caution">
    <text evidence="2">The sequence shown here is derived from an EMBL/GenBank/DDBJ whole genome shotgun (WGS) entry which is preliminary data.</text>
</comment>
<proteinExistence type="predicted"/>
<protein>
    <submittedName>
        <fullName evidence="2">Transcription factor E2F dimerisation partner domain containing protein</fullName>
    </submittedName>
</protein>
<dbReference type="Proteomes" id="UP000325081">
    <property type="component" value="Unassembled WGS sequence"/>
</dbReference>
<dbReference type="EMBL" id="BKCP01010292">
    <property type="protein sequence ID" value="GER52426.1"/>
    <property type="molecule type" value="Genomic_DNA"/>
</dbReference>
<dbReference type="AlphaFoldDB" id="A0A5A7R4V2"/>
<feature type="region of interest" description="Disordered" evidence="1">
    <location>
        <begin position="124"/>
        <end position="145"/>
    </location>
</feature>
<evidence type="ECO:0000313" key="2">
    <source>
        <dbReference type="EMBL" id="GER52426.1"/>
    </source>
</evidence>
<evidence type="ECO:0000313" key="3">
    <source>
        <dbReference type="Proteomes" id="UP000325081"/>
    </source>
</evidence>
<organism evidence="2 3">
    <name type="scientific">Striga asiatica</name>
    <name type="common">Asiatic witchweed</name>
    <name type="synonym">Buchnera asiatica</name>
    <dbReference type="NCBI Taxonomy" id="4170"/>
    <lineage>
        <taxon>Eukaryota</taxon>
        <taxon>Viridiplantae</taxon>
        <taxon>Streptophyta</taxon>
        <taxon>Embryophyta</taxon>
        <taxon>Tracheophyta</taxon>
        <taxon>Spermatophyta</taxon>
        <taxon>Magnoliopsida</taxon>
        <taxon>eudicotyledons</taxon>
        <taxon>Gunneridae</taxon>
        <taxon>Pentapetalae</taxon>
        <taxon>asterids</taxon>
        <taxon>lamiids</taxon>
        <taxon>Lamiales</taxon>
        <taxon>Orobanchaceae</taxon>
        <taxon>Buchnereae</taxon>
        <taxon>Striga</taxon>
    </lineage>
</organism>